<evidence type="ECO:0000313" key="4">
    <source>
        <dbReference type="Proteomes" id="UP000663828"/>
    </source>
</evidence>
<feature type="compositionally biased region" description="Polar residues" evidence="1">
    <location>
        <begin position="54"/>
        <end position="82"/>
    </location>
</feature>
<dbReference type="Proteomes" id="UP000663852">
    <property type="component" value="Unassembled WGS sequence"/>
</dbReference>
<dbReference type="EMBL" id="CAJNOR010002811">
    <property type="protein sequence ID" value="CAF1343797.1"/>
    <property type="molecule type" value="Genomic_DNA"/>
</dbReference>
<proteinExistence type="predicted"/>
<accession>A0A815KN57</accession>
<name>A0A815KN57_ADIRI</name>
<feature type="region of interest" description="Disordered" evidence="1">
    <location>
        <begin position="36"/>
        <end position="95"/>
    </location>
</feature>
<evidence type="ECO:0000313" key="2">
    <source>
        <dbReference type="EMBL" id="CAF1343797.1"/>
    </source>
</evidence>
<gene>
    <name evidence="3" type="ORF">EDS130_LOCUS35725</name>
    <name evidence="2" type="ORF">XAT740_LOCUS31102</name>
</gene>
<organism evidence="3 5">
    <name type="scientific">Adineta ricciae</name>
    <name type="common">Rotifer</name>
    <dbReference type="NCBI Taxonomy" id="249248"/>
    <lineage>
        <taxon>Eukaryota</taxon>
        <taxon>Metazoa</taxon>
        <taxon>Spiralia</taxon>
        <taxon>Gnathifera</taxon>
        <taxon>Rotifera</taxon>
        <taxon>Eurotatoria</taxon>
        <taxon>Bdelloidea</taxon>
        <taxon>Adinetida</taxon>
        <taxon>Adinetidae</taxon>
        <taxon>Adineta</taxon>
    </lineage>
</organism>
<dbReference type="EMBL" id="CAJNOJ010000319">
    <property type="protein sequence ID" value="CAF1395766.1"/>
    <property type="molecule type" value="Genomic_DNA"/>
</dbReference>
<feature type="region of interest" description="Disordered" evidence="1">
    <location>
        <begin position="130"/>
        <end position="152"/>
    </location>
</feature>
<dbReference type="Proteomes" id="UP000663828">
    <property type="component" value="Unassembled WGS sequence"/>
</dbReference>
<dbReference type="AlphaFoldDB" id="A0A815KN57"/>
<protein>
    <recommendedName>
        <fullName evidence="6">Gag-like protein</fullName>
    </recommendedName>
</protein>
<evidence type="ECO:0000313" key="5">
    <source>
        <dbReference type="Proteomes" id="UP000663852"/>
    </source>
</evidence>
<feature type="compositionally biased region" description="Basic and acidic residues" evidence="1">
    <location>
        <begin position="84"/>
        <end position="95"/>
    </location>
</feature>
<reference evidence="3" key="1">
    <citation type="submission" date="2021-02" db="EMBL/GenBank/DDBJ databases">
        <authorList>
            <person name="Nowell W R."/>
        </authorList>
    </citation>
    <scope>NUCLEOTIDE SEQUENCE</scope>
</reference>
<dbReference type="OrthoDB" id="10061112at2759"/>
<comment type="caution">
    <text evidence="3">The sequence shown here is derived from an EMBL/GenBank/DDBJ whole genome shotgun (WGS) entry which is preliminary data.</text>
</comment>
<evidence type="ECO:0008006" key="6">
    <source>
        <dbReference type="Google" id="ProtNLM"/>
    </source>
</evidence>
<feature type="region of interest" description="Disordered" evidence="1">
    <location>
        <begin position="621"/>
        <end position="643"/>
    </location>
</feature>
<evidence type="ECO:0000256" key="1">
    <source>
        <dbReference type="SAM" id="MobiDB-lite"/>
    </source>
</evidence>
<evidence type="ECO:0000313" key="3">
    <source>
        <dbReference type="EMBL" id="CAF1395766.1"/>
    </source>
</evidence>
<keyword evidence="4" id="KW-1185">Reference proteome</keyword>
<sequence length="643" mass="72971">MSGEPKIFKSNDGSQIIYDTVTGKWYSLQLNSSPNSSSNFTQLSMNQDSRKTVSKASSVRTNTQVTHKNSTVSKTSVNQHQTKQQKESTWKDDPSVHTFQHAPITMYNEEQNNTPILLEQNVTNLFGINEKSDDSYMDGEAPPDPTKRSLNTSDDFTLVKSNKVRKNEHDNEIKWSPLNKPSTTTNAVADNLDNQHEIPLEHIQRAVVHNLPCFSISFFNSAQFPSAVAASDALYGHFEKKKVQLSNRFSVVRYIGHQLKIGVNDKEDYLKLCDVRVWPAEIQGQKISITMPKFTPDQFSLVVRNVPQEFAVEHVMKEVKKSATSVDKFRMIVYPYQRETNDFRFIVSDLKEYNGLINLGHIGVGNKLCSITPYRPANKMTFCNKCWRVGHIRSKCSSTEQKCRFCLQEYKQGHNEICTKQYKCAQCHQEHYSLNANCEVIREYRANLNRAVKKATAEGKIKLPQADTQQSSKTQQFKPALDSFPPLPGASEQQVYKPTAWRTTAPTPTQIFNQTSSVDITNQELYDKICSHLDAKMSKIHEQIADLESKTKENEKTGLETRQNVSNLLELVKLVITDVIPPLVRSAFRKGSKVKKAVEKTTAHIKDKLDALSVNMEIDGMSTGEMDKEDDQEQVEKPISLET</sequence>